<feature type="domain" description="MRH" evidence="10">
    <location>
        <begin position="880"/>
        <end position="999"/>
    </location>
</feature>
<evidence type="ECO:0000259" key="10">
    <source>
        <dbReference type="PROSITE" id="PS51914"/>
    </source>
</evidence>
<dbReference type="PROSITE" id="PS51914">
    <property type="entry name" value="MRH"/>
    <property type="match status" value="4"/>
</dbReference>
<keyword evidence="5 8" id="KW-1133">Transmembrane helix</keyword>
<feature type="signal peptide" evidence="9">
    <location>
        <begin position="1"/>
        <end position="20"/>
    </location>
</feature>
<keyword evidence="6 8" id="KW-0472">Membrane</keyword>
<organism evidence="11 12">
    <name type="scientific">Photinus pyralis</name>
    <name type="common">Common eastern firefly</name>
    <name type="synonym">Lampyris pyralis</name>
    <dbReference type="NCBI Taxonomy" id="7054"/>
    <lineage>
        <taxon>Eukaryota</taxon>
        <taxon>Metazoa</taxon>
        <taxon>Ecdysozoa</taxon>
        <taxon>Arthropoda</taxon>
        <taxon>Hexapoda</taxon>
        <taxon>Insecta</taxon>
        <taxon>Pterygota</taxon>
        <taxon>Neoptera</taxon>
        <taxon>Endopterygota</taxon>
        <taxon>Coleoptera</taxon>
        <taxon>Polyphaga</taxon>
        <taxon>Elateriformia</taxon>
        <taxon>Elateroidea</taxon>
        <taxon>Lampyridae</taxon>
        <taxon>Lampyrinae</taxon>
        <taxon>Photinus</taxon>
    </lineage>
</organism>
<evidence type="ECO:0000256" key="3">
    <source>
        <dbReference type="ARBA" id="ARBA00022692"/>
    </source>
</evidence>
<evidence type="ECO:0000256" key="6">
    <source>
        <dbReference type="ARBA" id="ARBA00023136"/>
    </source>
</evidence>
<feature type="transmembrane region" description="Helical" evidence="8">
    <location>
        <begin position="1016"/>
        <end position="1038"/>
    </location>
</feature>
<dbReference type="GO" id="GO:0000139">
    <property type="term" value="C:Golgi membrane"/>
    <property type="evidence" value="ECO:0007669"/>
    <property type="project" value="UniProtKB-SubCell"/>
</dbReference>
<dbReference type="Gene3D" id="2.70.130.10">
    <property type="entry name" value="Mannose-6-phosphate receptor binding domain"/>
    <property type="match status" value="5"/>
</dbReference>
<protein>
    <recommendedName>
        <fullName evidence="10">MRH domain-containing protein</fullName>
    </recommendedName>
</protein>
<name>A0A5N4A993_PHOPY</name>
<dbReference type="InterPro" id="IPR009011">
    <property type="entry name" value="Man6P_isomerase_rcpt-bd_dom_sf"/>
</dbReference>
<dbReference type="PANTHER" id="PTHR15071:SF0">
    <property type="entry name" value="MANNOSE 6-PHOSPHATE RECEPTOR-LIKE PROTEIN 1"/>
    <property type="match status" value="1"/>
</dbReference>
<dbReference type="GO" id="GO:0038023">
    <property type="term" value="F:signaling receptor activity"/>
    <property type="evidence" value="ECO:0007669"/>
    <property type="project" value="InterPro"/>
</dbReference>
<accession>A0A5N4A993</accession>
<dbReference type="EMBL" id="VVIM01000009">
    <property type="protein sequence ID" value="KAB0793859.1"/>
    <property type="molecule type" value="Genomic_DNA"/>
</dbReference>
<sequence length="1068" mass="120231">MFSFIRIVAVFTITLPYTIQQQFFEESYRTCEFENAADKKTITVPNQVWNVQGLNRHKDVLIKLSICDLGSSIPDCDVGATVCTVNKKKNRYIIKNAGTSFIYTKDDTEANIFKSINGEFCDGEERFTTIIEFSRYPDISLEPKFKFMSECELKIEIPDPEYEPPCTLKKNGHFIDMRSLKNIETIVEHPEPKMKFSLNVCKKSPKCDPDVSICQLLDDGRSTAISDVSSQRLLLKEGSLLIQGHTNEYRRFRLEFRLNLKCNWKATGLTNLVYVKPQQKGKRYSFSAESSVACVKLPINCLIRDPANDNFLYDLRRLYRGGNGWNVKNVTGGRIDISMCGPLRFSDSTTECAKQHSQVCLMKGGAINLGSIQKNIQVTAHDTVITSFTDGSACFVNGTERSYSTEIEFICKIQEDGPIVHDIIDECVYKIKWYTPIACAKNLPIGDDCRVTDMTGPINLNPMRQYQDRTHTLSPNSFLRFNLCGPLNKRCNNHTAAVCLVNGNTEHVLGRTNLTLVKNNEIISTIMKGDKCSGKMSELKINFRCNQFATPGGQVQVKIIRDFCDYEITVNTPTACSPMSFFDCKLYNGNWLYDLSPLMRHDANYEIKQAGLLYSLNLCRSVVRTNNAQCTAYAGICMKNLTEMHEKKSYISLGMINSDIDLKLDGADVVVEYKHGTLCPDDFSDRSSLIRFKCSTLEEGPKLLRKTACNHEFVWRTPEACGKNRTNPKMRSPPACIFADPVTKNTFDLAAINTIIKFERHNETFKVPICSNAFTYCTLNNGLNCTTLDTDFQLASSSNGPSILYSLFNRSCTDNIVNFVNISVSCEPTYSINKFEVGEITNCTQYADLKTQHVCSKDLILKSNEIISSKPEIVSQTENQDCTIPELNHFSLNSLGNLKIFSMSNNSLYVFNFDRKGDCNGLVCKDGLSMGPEVHLCPLTKIDDVESSVRLIYRSRMCLDDFFRSEILLKCDENSVPRIVKETDCSVVVHYPFKEVCTWFPQSGQLEVSSADSTGVAVGSSVGVLVLLALVGGGIIVFKKRGMQRNTSYETISSDKRRLYVYCKNAEL</sequence>
<feature type="domain" description="MRH" evidence="10">
    <location>
        <begin position="299"/>
        <end position="441"/>
    </location>
</feature>
<feature type="domain" description="MRH" evidence="10">
    <location>
        <begin position="447"/>
        <end position="578"/>
    </location>
</feature>
<dbReference type="InterPro" id="IPR000479">
    <property type="entry name" value="CIMR_rpt"/>
</dbReference>
<comment type="caution">
    <text evidence="11">The sequence shown here is derived from an EMBL/GenBank/DDBJ whole genome shotgun (WGS) entry which is preliminary data.</text>
</comment>
<keyword evidence="4 9" id="KW-0732">Signal</keyword>
<dbReference type="GO" id="GO:0005537">
    <property type="term" value="F:D-mannose binding"/>
    <property type="evidence" value="ECO:0007669"/>
    <property type="project" value="InterPro"/>
</dbReference>
<evidence type="ECO:0000313" key="11">
    <source>
        <dbReference type="EMBL" id="KAB0793859.1"/>
    </source>
</evidence>
<evidence type="ECO:0000313" key="12">
    <source>
        <dbReference type="Proteomes" id="UP000327044"/>
    </source>
</evidence>
<dbReference type="AlphaFoldDB" id="A0A5N4A993"/>
<keyword evidence="3 8" id="KW-0812">Transmembrane</keyword>
<evidence type="ECO:0000256" key="2">
    <source>
        <dbReference type="ARBA" id="ARBA00022448"/>
    </source>
</evidence>
<dbReference type="InParanoid" id="A0A5N4A993"/>
<keyword evidence="2" id="KW-0813">Transport</keyword>
<dbReference type="GO" id="GO:0010008">
    <property type="term" value="C:endosome membrane"/>
    <property type="evidence" value="ECO:0007669"/>
    <property type="project" value="UniProtKB-SubCell"/>
</dbReference>
<comment type="subcellular location">
    <subcellularLocation>
        <location evidence="1">Endomembrane system</location>
    </subcellularLocation>
</comment>
<evidence type="ECO:0000256" key="5">
    <source>
        <dbReference type="ARBA" id="ARBA00022989"/>
    </source>
</evidence>
<dbReference type="SUPFAM" id="SSF50911">
    <property type="entry name" value="Mannose 6-phosphate receptor domain"/>
    <property type="match status" value="5"/>
</dbReference>
<dbReference type="OrthoDB" id="4504960at2759"/>
<reference evidence="11 12" key="1">
    <citation type="journal article" date="2018" name="Elife">
        <title>Firefly genomes illuminate parallel origins of bioluminescence in beetles.</title>
        <authorList>
            <person name="Fallon T.R."/>
            <person name="Lower S.E."/>
            <person name="Chang C.H."/>
            <person name="Bessho-Uehara M."/>
            <person name="Martin G.J."/>
            <person name="Bewick A.J."/>
            <person name="Behringer M."/>
            <person name="Debat H.J."/>
            <person name="Wong I."/>
            <person name="Day J.C."/>
            <person name="Suvorov A."/>
            <person name="Silva C.J."/>
            <person name="Stanger-Hall K.F."/>
            <person name="Hall D.W."/>
            <person name="Schmitz R.J."/>
            <person name="Nelson D.R."/>
            <person name="Lewis S.M."/>
            <person name="Shigenobu S."/>
            <person name="Bybee S.M."/>
            <person name="Larracuente A.M."/>
            <person name="Oba Y."/>
            <person name="Weng J.K."/>
        </authorList>
    </citation>
    <scope>NUCLEOTIDE SEQUENCE [LARGE SCALE GENOMIC DNA]</scope>
    <source>
        <strain evidence="11">1611_PpyrPB1</strain>
        <tissue evidence="11">Whole body</tissue>
    </source>
</reference>
<evidence type="ECO:0000256" key="4">
    <source>
        <dbReference type="ARBA" id="ARBA00022729"/>
    </source>
</evidence>
<feature type="domain" description="MRH" evidence="10">
    <location>
        <begin position="582"/>
        <end position="723"/>
    </location>
</feature>
<feature type="chain" id="PRO_5024351804" description="MRH domain-containing protein" evidence="9">
    <location>
        <begin position="21"/>
        <end position="1068"/>
    </location>
</feature>
<evidence type="ECO:0000256" key="9">
    <source>
        <dbReference type="SAM" id="SignalP"/>
    </source>
</evidence>
<dbReference type="Proteomes" id="UP000327044">
    <property type="component" value="Unassembled WGS sequence"/>
</dbReference>
<proteinExistence type="predicted"/>
<dbReference type="GO" id="GO:0007041">
    <property type="term" value="P:lysosomal transport"/>
    <property type="evidence" value="ECO:0007669"/>
    <property type="project" value="InterPro"/>
</dbReference>
<evidence type="ECO:0000256" key="7">
    <source>
        <dbReference type="ARBA" id="ARBA00023157"/>
    </source>
</evidence>
<dbReference type="InterPro" id="IPR044865">
    <property type="entry name" value="MRH_dom"/>
</dbReference>
<dbReference type="Pfam" id="PF00878">
    <property type="entry name" value="CIMR"/>
    <property type="match status" value="3"/>
</dbReference>
<evidence type="ECO:0000256" key="1">
    <source>
        <dbReference type="ARBA" id="ARBA00004308"/>
    </source>
</evidence>
<evidence type="ECO:0000256" key="8">
    <source>
        <dbReference type="SAM" id="Phobius"/>
    </source>
</evidence>
<gene>
    <name evidence="11" type="ORF">PPYR_13479</name>
</gene>
<keyword evidence="12" id="KW-1185">Reference proteome</keyword>
<dbReference type="PANTHER" id="PTHR15071">
    <property type="entry name" value="MANNOSE-6-PHOSPHATE RECEPTOR FAMILY MEMBER"/>
    <property type="match status" value="1"/>
</dbReference>
<keyword evidence="7" id="KW-1015">Disulfide bond</keyword>
<dbReference type="SMART" id="SM01404">
    <property type="entry name" value="CIMR"/>
    <property type="match status" value="4"/>
</dbReference>